<dbReference type="OrthoDB" id="2687452at2759"/>
<proteinExistence type="predicted"/>
<dbReference type="AlphaFoldDB" id="A0A3N2Q3U3"/>
<organism evidence="2 3">
    <name type="scientific">Sodiomyces alkalinus (strain CBS 110278 / VKM F-3762 / F11)</name>
    <name type="common">Alkaliphilic filamentous fungus</name>
    <dbReference type="NCBI Taxonomy" id="1314773"/>
    <lineage>
        <taxon>Eukaryota</taxon>
        <taxon>Fungi</taxon>
        <taxon>Dikarya</taxon>
        <taxon>Ascomycota</taxon>
        <taxon>Pezizomycotina</taxon>
        <taxon>Sordariomycetes</taxon>
        <taxon>Hypocreomycetidae</taxon>
        <taxon>Glomerellales</taxon>
        <taxon>Plectosphaerellaceae</taxon>
        <taxon>Sodiomyces</taxon>
    </lineage>
</organism>
<dbReference type="EMBL" id="ML119052">
    <property type="protein sequence ID" value="ROT41422.1"/>
    <property type="molecule type" value="Genomic_DNA"/>
</dbReference>
<sequence>QSTATATTTAVDWNKYSYIASDDGGYWELKPQYAYQGCGPARIPHCKPADSHNPSQHPSQHRHPAATAITGDAAETRYTCLSPGCPAKPFKRHADLQRHYAQVHLDSSSRDSHTCDYARCARSTEPFGRLDHFRDHLRDYHQEDICKRGSQVDEKWLKGRKVSSRWWRCTKCLTRVDVAKAPDHVCPRCKMVCEDKRKRVRGW</sequence>
<dbReference type="STRING" id="1314773.A0A3N2Q3U3"/>
<dbReference type="SMART" id="SM00355">
    <property type="entry name" value="ZnF_C2H2"/>
    <property type="match status" value="2"/>
</dbReference>
<feature type="non-terminal residue" evidence="2">
    <location>
        <position position="203"/>
    </location>
</feature>
<accession>A0A3N2Q3U3</accession>
<reference evidence="2 3" key="1">
    <citation type="journal article" date="2018" name="Mol. Ecol.">
        <title>The obligate alkalophilic soda-lake fungus Sodiomyces alkalinus has shifted to a protein diet.</title>
        <authorList>
            <person name="Grum-Grzhimaylo A.A."/>
            <person name="Falkoski D.L."/>
            <person name="van den Heuvel J."/>
            <person name="Valero-Jimenez C.A."/>
            <person name="Min B."/>
            <person name="Choi I.G."/>
            <person name="Lipzen A."/>
            <person name="Daum C.G."/>
            <person name="Aanen D.K."/>
            <person name="Tsang A."/>
            <person name="Henrissat B."/>
            <person name="Bilanenko E.N."/>
            <person name="de Vries R.P."/>
            <person name="van Kan J.A.L."/>
            <person name="Grigoriev I.V."/>
            <person name="Debets A.J.M."/>
        </authorList>
    </citation>
    <scope>NUCLEOTIDE SEQUENCE [LARGE SCALE GENOMIC DNA]</scope>
    <source>
        <strain evidence="2 3">F11</strain>
    </source>
</reference>
<gene>
    <name evidence="2" type="ORF">SODALDRAFT_256942</name>
</gene>
<keyword evidence="3" id="KW-1185">Reference proteome</keyword>
<feature type="domain" description="C2H2-type" evidence="1">
    <location>
        <begin position="113"/>
        <end position="141"/>
    </location>
</feature>
<feature type="domain" description="C2H2-type" evidence="1">
    <location>
        <begin position="78"/>
        <end position="104"/>
    </location>
</feature>
<dbReference type="Gene3D" id="3.30.160.60">
    <property type="entry name" value="Classic Zinc Finger"/>
    <property type="match status" value="1"/>
</dbReference>
<evidence type="ECO:0000313" key="3">
    <source>
        <dbReference type="Proteomes" id="UP000272025"/>
    </source>
</evidence>
<name>A0A3N2Q3U3_SODAK</name>
<dbReference type="InterPro" id="IPR013087">
    <property type="entry name" value="Znf_C2H2_type"/>
</dbReference>
<protein>
    <recommendedName>
        <fullName evidence="1">C2H2-type domain-containing protein</fullName>
    </recommendedName>
</protein>
<dbReference type="Proteomes" id="UP000272025">
    <property type="component" value="Unassembled WGS sequence"/>
</dbReference>
<dbReference type="RefSeq" id="XP_028469228.1">
    <property type="nucleotide sequence ID" value="XM_028607442.1"/>
</dbReference>
<dbReference type="GeneID" id="39575920"/>
<evidence type="ECO:0000313" key="2">
    <source>
        <dbReference type="EMBL" id="ROT41422.1"/>
    </source>
</evidence>
<evidence type="ECO:0000259" key="1">
    <source>
        <dbReference type="SMART" id="SM00355"/>
    </source>
</evidence>
<feature type="non-terminal residue" evidence="2">
    <location>
        <position position="1"/>
    </location>
</feature>